<accession>A0A836C0P5</accession>
<organism evidence="3 4">
    <name type="scientific">Edaphochlamys debaryana</name>
    <dbReference type="NCBI Taxonomy" id="47281"/>
    <lineage>
        <taxon>Eukaryota</taxon>
        <taxon>Viridiplantae</taxon>
        <taxon>Chlorophyta</taxon>
        <taxon>core chlorophytes</taxon>
        <taxon>Chlorophyceae</taxon>
        <taxon>CS clade</taxon>
        <taxon>Chlamydomonadales</taxon>
        <taxon>Chlamydomonadales incertae sedis</taxon>
        <taxon>Edaphochlamys</taxon>
    </lineage>
</organism>
<comment type="caution">
    <text evidence="3">The sequence shown here is derived from an EMBL/GenBank/DDBJ whole genome shotgun (WGS) entry which is preliminary data.</text>
</comment>
<proteinExistence type="predicted"/>
<evidence type="ECO:0000256" key="1">
    <source>
        <dbReference type="PROSITE-ProRule" id="PRU00117"/>
    </source>
</evidence>
<reference evidence="3" key="1">
    <citation type="journal article" date="2020" name="bioRxiv">
        <title>Comparative genomics of Chlamydomonas.</title>
        <authorList>
            <person name="Craig R.J."/>
            <person name="Hasan A.R."/>
            <person name="Ness R.W."/>
            <person name="Keightley P.D."/>
        </authorList>
    </citation>
    <scope>NUCLEOTIDE SEQUENCE</scope>
    <source>
        <strain evidence="3">CCAP 11/70</strain>
    </source>
</reference>
<evidence type="ECO:0000259" key="2">
    <source>
        <dbReference type="SMART" id="SM00322"/>
    </source>
</evidence>
<gene>
    <name evidence="3" type="ORF">HYH03_005980</name>
</gene>
<dbReference type="PROSITE" id="PS50084">
    <property type="entry name" value="KH_TYPE_1"/>
    <property type="match status" value="1"/>
</dbReference>
<dbReference type="AlphaFoldDB" id="A0A836C0P5"/>
<dbReference type="GO" id="GO:0003723">
    <property type="term" value="F:RNA binding"/>
    <property type="evidence" value="ECO:0007669"/>
    <property type="project" value="UniProtKB-UniRule"/>
</dbReference>
<name>A0A836C0P5_9CHLO</name>
<dbReference type="SMART" id="SM00322">
    <property type="entry name" value="KH"/>
    <property type="match status" value="1"/>
</dbReference>
<dbReference type="SUPFAM" id="SSF54791">
    <property type="entry name" value="Eukaryotic type KH-domain (KH-domain type I)"/>
    <property type="match status" value="1"/>
</dbReference>
<dbReference type="Proteomes" id="UP000612055">
    <property type="component" value="Unassembled WGS sequence"/>
</dbReference>
<evidence type="ECO:0000313" key="4">
    <source>
        <dbReference type="Proteomes" id="UP000612055"/>
    </source>
</evidence>
<dbReference type="InterPro" id="IPR036612">
    <property type="entry name" value="KH_dom_type_1_sf"/>
</dbReference>
<dbReference type="InterPro" id="IPR004087">
    <property type="entry name" value="KH_dom"/>
</dbReference>
<dbReference type="OrthoDB" id="534209at2759"/>
<dbReference type="Gene3D" id="3.30.1370.10">
    <property type="entry name" value="K Homology domain, type 1"/>
    <property type="match status" value="1"/>
</dbReference>
<sequence length="240" mass="23926">MAQSRTTVPLGLLSAGAVIGRGGSNVKWLSAQASGAVELGNRAAEAAGGGGRVDVGSGDGVAVITGRSREAVERAAALLRAQVEANARLCSPAYPHPLRVDTILLQTAYGPDPTVHFEARSASDEVARATGRKEQLHVMAPSAGGGGRGGGGGGDELAELLGGVSLIARPGPSTSAAAAKNGAFYSGRAALGPKGPVAAALSAAAHTAAAHTPAFSVIKLRFNLGKQFFFNLPSLQATTL</sequence>
<protein>
    <recommendedName>
        <fullName evidence="2">K Homology domain-containing protein</fullName>
    </recommendedName>
</protein>
<feature type="domain" description="K Homology" evidence="2">
    <location>
        <begin position="2"/>
        <end position="84"/>
    </location>
</feature>
<dbReference type="InterPro" id="IPR004088">
    <property type="entry name" value="KH_dom_type_1"/>
</dbReference>
<evidence type="ECO:0000313" key="3">
    <source>
        <dbReference type="EMBL" id="KAG2496061.1"/>
    </source>
</evidence>
<dbReference type="EMBL" id="JAEHOE010000021">
    <property type="protein sequence ID" value="KAG2496061.1"/>
    <property type="molecule type" value="Genomic_DNA"/>
</dbReference>
<dbReference type="Pfam" id="PF00013">
    <property type="entry name" value="KH_1"/>
    <property type="match status" value="1"/>
</dbReference>
<keyword evidence="4" id="KW-1185">Reference proteome</keyword>
<keyword evidence="1" id="KW-0694">RNA-binding</keyword>